<dbReference type="AlphaFoldDB" id="A0A0C9XLD2"/>
<evidence type="ECO:0000313" key="1">
    <source>
        <dbReference type="EMBL" id="KIK13125.1"/>
    </source>
</evidence>
<reference evidence="1 2" key="1">
    <citation type="submission" date="2014-04" db="EMBL/GenBank/DDBJ databases">
        <authorList>
            <consortium name="DOE Joint Genome Institute"/>
            <person name="Kuo A."/>
            <person name="Kohler A."/>
            <person name="Costa M.D."/>
            <person name="Nagy L.G."/>
            <person name="Floudas D."/>
            <person name="Copeland A."/>
            <person name="Barry K.W."/>
            <person name="Cichocki N."/>
            <person name="Veneault-Fourrey C."/>
            <person name="LaButti K."/>
            <person name="Lindquist E.A."/>
            <person name="Lipzen A."/>
            <person name="Lundell T."/>
            <person name="Morin E."/>
            <person name="Murat C."/>
            <person name="Sun H."/>
            <person name="Tunlid A."/>
            <person name="Henrissat B."/>
            <person name="Grigoriev I.V."/>
            <person name="Hibbett D.S."/>
            <person name="Martin F."/>
            <person name="Nordberg H.P."/>
            <person name="Cantor M.N."/>
            <person name="Hua S.X."/>
        </authorList>
    </citation>
    <scope>NUCLEOTIDE SEQUENCE [LARGE SCALE GENOMIC DNA]</scope>
    <source>
        <strain evidence="1 2">441</strain>
    </source>
</reference>
<dbReference type="EMBL" id="KN834018">
    <property type="protein sequence ID" value="KIK13125.1"/>
    <property type="molecule type" value="Genomic_DNA"/>
</dbReference>
<keyword evidence="2" id="KW-1185">Reference proteome</keyword>
<organism evidence="1 2">
    <name type="scientific">Pisolithus microcarpus 441</name>
    <dbReference type="NCBI Taxonomy" id="765257"/>
    <lineage>
        <taxon>Eukaryota</taxon>
        <taxon>Fungi</taxon>
        <taxon>Dikarya</taxon>
        <taxon>Basidiomycota</taxon>
        <taxon>Agaricomycotina</taxon>
        <taxon>Agaricomycetes</taxon>
        <taxon>Agaricomycetidae</taxon>
        <taxon>Boletales</taxon>
        <taxon>Sclerodermatineae</taxon>
        <taxon>Pisolithaceae</taxon>
        <taxon>Pisolithus</taxon>
    </lineage>
</organism>
<name>A0A0C9XLD2_9AGAM</name>
<reference evidence="2" key="2">
    <citation type="submission" date="2015-01" db="EMBL/GenBank/DDBJ databases">
        <title>Evolutionary Origins and Diversification of the Mycorrhizal Mutualists.</title>
        <authorList>
            <consortium name="DOE Joint Genome Institute"/>
            <consortium name="Mycorrhizal Genomics Consortium"/>
            <person name="Kohler A."/>
            <person name="Kuo A."/>
            <person name="Nagy L.G."/>
            <person name="Floudas D."/>
            <person name="Copeland A."/>
            <person name="Barry K.W."/>
            <person name="Cichocki N."/>
            <person name="Veneault-Fourrey C."/>
            <person name="LaButti K."/>
            <person name="Lindquist E.A."/>
            <person name="Lipzen A."/>
            <person name="Lundell T."/>
            <person name="Morin E."/>
            <person name="Murat C."/>
            <person name="Riley R."/>
            <person name="Ohm R."/>
            <person name="Sun H."/>
            <person name="Tunlid A."/>
            <person name="Henrissat B."/>
            <person name="Grigoriev I.V."/>
            <person name="Hibbett D.S."/>
            <person name="Martin F."/>
        </authorList>
    </citation>
    <scope>NUCLEOTIDE SEQUENCE [LARGE SCALE GENOMIC DNA]</scope>
    <source>
        <strain evidence="2">441</strain>
    </source>
</reference>
<dbReference type="HOGENOM" id="CLU_2292809_0_0_1"/>
<accession>A0A0C9XLD2</accession>
<dbReference type="OrthoDB" id="2609426at2759"/>
<evidence type="ECO:0000313" key="2">
    <source>
        <dbReference type="Proteomes" id="UP000054018"/>
    </source>
</evidence>
<dbReference type="Proteomes" id="UP000054018">
    <property type="component" value="Unassembled WGS sequence"/>
</dbReference>
<protein>
    <submittedName>
        <fullName evidence="1">Uncharacterized protein</fullName>
    </submittedName>
</protein>
<sequence length="119" mass="13265">MSQLTNLQRAMSKEDLPSASISSAENKLAALVIAHAILNPYVTEWDIDRFAEPMPNAAEKTKYFQHPQWGHISDPATVLDVHGRVMVWYLPGIIPPQRVVKQSLPPCISYIDLLVGTSQ</sequence>
<proteinExistence type="predicted"/>
<gene>
    <name evidence="1" type="ORF">PISMIDRAFT_18205</name>
</gene>